<dbReference type="InterPro" id="IPR001678">
    <property type="entry name" value="MeTrfase_RsmB-F_NOP2_dom"/>
</dbReference>
<evidence type="ECO:0000256" key="4">
    <source>
        <dbReference type="ARBA" id="ARBA00022884"/>
    </source>
</evidence>
<evidence type="ECO:0000256" key="3">
    <source>
        <dbReference type="ARBA" id="ARBA00022691"/>
    </source>
</evidence>
<keyword evidence="4" id="KW-0694">RNA-binding</keyword>
<organism evidence="6 7">
    <name type="scientific">Pyrodictium abyssi</name>
    <dbReference type="NCBI Taxonomy" id="54256"/>
    <lineage>
        <taxon>Archaea</taxon>
        <taxon>Thermoproteota</taxon>
        <taxon>Thermoprotei</taxon>
        <taxon>Desulfurococcales</taxon>
        <taxon>Pyrodictiaceae</taxon>
        <taxon>Pyrodictium</taxon>
    </lineage>
</organism>
<dbReference type="PRINTS" id="PR02008">
    <property type="entry name" value="RCMTFAMILY"/>
</dbReference>
<dbReference type="PANTHER" id="PTHR22807:SF30">
    <property type="entry name" value="28S RRNA (CYTOSINE(4447)-C(5))-METHYLTRANSFERASE-RELATED"/>
    <property type="match status" value="1"/>
</dbReference>
<dbReference type="Proteomes" id="UP001341135">
    <property type="component" value="Chromosome"/>
</dbReference>
<sequence length="412" mass="45457">MLSRVEAKLYSLRYVVEKLRPRVPRGLLNALCLGVLRNYRLLVRGLRYCGYRGQVRGRPEGWLPLVGAYEAMFRRDAVPLDRVVEATGLPRDVAECLRRAEPRDIVSGLEGLERLAVLYSLPLWVVEKLAELNPPGGLEALLKSLQKPTPMWIRFNKGRLTLGQAIELLSRAGIRAEPDPVLDDVVEAIEVEPGAPERLDPRLFYIQDRAAALAAHVLGDPGRLILDAFSAPGNKLAHVMWRSGPRAAVAVEISPRRLLDEKRLLRRQGAALADLVAGDATRPPLRPGSATSALVDPDCTSMGRLGHSPETRLFLERAGPRIVEKLQKLQKAGLRAALASVKPGSRVVYMTCTLTRDENEDVVRAVVEEGLAELEEAQPLIGVWSPWLPGAQRIYPHISRSTGGFIAVLRRA</sequence>
<dbReference type="InterPro" id="IPR023267">
    <property type="entry name" value="RCMT"/>
</dbReference>
<dbReference type="Pfam" id="PF22458">
    <property type="entry name" value="RsmF-B_ferredox"/>
    <property type="match status" value="1"/>
</dbReference>
<name>A0ABN6ZQV6_9CREN</name>
<dbReference type="EMBL" id="AP028907">
    <property type="protein sequence ID" value="BES82666.1"/>
    <property type="molecule type" value="Genomic_DNA"/>
</dbReference>
<proteinExistence type="predicted"/>
<accession>A0ABN6ZQV6</accession>
<dbReference type="SUPFAM" id="SSF53335">
    <property type="entry name" value="S-adenosyl-L-methionine-dependent methyltransferases"/>
    <property type="match status" value="1"/>
</dbReference>
<evidence type="ECO:0000313" key="7">
    <source>
        <dbReference type="Proteomes" id="UP001341135"/>
    </source>
</evidence>
<dbReference type="GeneID" id="89290238"/>
<dbReference type="InterPro" id="IPR054728">
    <property type="entry name" value="RsmB-like_ferredoxin"/>
</dbReference>
<dbReference type="InterPro" id="IPR029063">
    <property type="entry name" value="SAM-dependent_MTases_sf"/>
</dbReference>
<keyword evidence="1" id="KW-0489">Methyltransferase</keyword>
<reference evidence="6 7" key="1">
    <citation type="submission" date="2023-09" db="EMBL/GenBank/DDBJ databases">
        <title>Pyrofollis japonicus gen. nov. sp. nov., a novel member of the family Pyrodictiaceae isolated from the Iheya North hydrothermal field.</title>
        <authorList>
            <person name="Miyazaki U."/>
            <person name="Sanari M."/>
            <person name="Tame A."/>
            <person name="Kitajima M."/>
            <person name="Okamoto A."/>
            <person name="Sawayama S."/>
            <person name="Miyazaki J."/>
            <person name="Takai K."/>
            <person name="Nakagawa S."/>
        </authorList>
    </citation>
    <scope>NUCLEOTIDE SEQUENCE [LARGE SCALE GENOMIC DNA]</scope>
    <source>
        <strain evidence="6 7">AV2</strain>
    </source>
</reference>
<dbReference type="RefSeq" id="WP_338250201.1">
    <property type="nucleotide sequence ID" value="NZ_AP028907.1"/>
</dbReference>
<evidence type="ECO:0000313" key="6">
    <source>
        <dbReference type="EMBL" id="BES82666.1"/>
    </source>
</evidence>
<keyword evidence="7" id="KW-1185">Reference proteome</keyword>
<dbReference type="Gene3D" id="3.40.50.150">
    <property type="entry name" value="Vaccinia Virus protein VP39"/>
    <property type="match status" value="1"/>
</dbReference>
<dbReference type="InterPro" id="IPR049560">
    <property type="entry name" value="MeTrfase_RsmB-F_NOP2_cat"/>
</dbReference>
<feature type="domain" description="SAM-dependent MTase RsmB/NOP-type" evidence="5">
    <location>
        <begin position="141"/>
        <end position="412"/>
    </location>
</feature>
<evidence type="ECO:0000259" key="5">
    <source>
        <dbReference type="PROSITE" id="PS51686"/>
    </source>
</evidence>
<gene>
    <name evidence="6" type="primary">rsmB</name>
    <name evidence="6" type="ORF">PABY_22330</name>
</gene>
<dbReference type="PANTHER" id="PTHR22807">
    <property type="entry name" value="NOP2 YEAST -RELATED NOL1/NOP2/FMU SUN DOMAIN-CONTAINING"/>
    <property type="match status" value="1"/>
</dbReference>
<dbReference type="PROSITE" id="PS51686">
    <property type="entry name" value="SAM_MT_RSMB_NOP"/>
    <property type="match status" value="1"/>
</dbReference>
<keyword evidence="2" id="KW-0808">Transferase</keyword>
<dbReference type="Pfam" id="PF01189">
    <property type="entry name" value="Methyltr_RsmB-F"/>
    <property type="match status" value="1"/>
</dbReference>
<evidence type="ECO:0000256" key="1">
    <source>
        <dbReference type="ARBA" id="ARBA00022603"/>
    </source>
</evidence>
<protein>
    <submittedName>
        <fullName evidence="6">16S rRNA (Cytosine(967)-C(5))-methyltransferase RsmB</fullName>
    </submittedName>
</protein>
<evidence type="ECO:0000256" key="2">
    <source>
        <dbReference type="ARBA" id="ARBA00022679"/>
    </source>
</evidence>
<keyword evidence="3" id="KW-0949">S-adenosyl-L-methionine</keyword>